<organism evidence="5 6">
    <name type="scientific">Terrilactibacillus tamarindi</name>
    <dbReference type="NCBI Taxonomy" id="2599694"/>
    <lineage>
        <taxon>Bacteria</taxon>
        <taxon>Bacillati</taxon>
        <taxon>Bacillota</taxon>
        <taxon>Bacilli</taxon>
        <taxon>Bacillales</taxon>
        <taxon>Bacillaceae</taxon>
        <taxon>Terrilactibacillus</taxon>
    </lineage>
</organism>
<dbReference type="PANTHER" id="PTHR21599:SF0">
    <property type="entry name" value="GLYCERATE KINASE"/>
    <property type="match status" value="1"/>
</dbReference>
<dbReference type="NCBIfam" id="TIGR00045">
    <property type="entry name" value="glycerate kinase"/>
    <property type="match status" value="1"/>
</dbReference>
<dbReference type="EMBL" id="WNHB01000002">
    <property type="protein sequence ID" value="MTT30748.1"/>
    <property type="molecule type" value="Genomic_DNA"/>
</dbReference>
<dbReference type="GO" id="GO:0031388">
    <property type="term" value="P:organic acid phosphorylation"/>
    <property type="evidence" value="ECO:0007669"/>
    <property type="project" value="UniProtKB-UniRule"/>
</dbReference>
<comment type="similarity">
    <text evidence="1 4">Belongs to the glycerate kinase type-1 family.</text>
</comment>
<dbReference type="GO" id="GO:0008887">
    <property type="term" value="F:glycerate kinase activity"/>
    <property type="evidence" value="ECO:0007669"/>
    <property type="project" value="UniProtKB-UniRule"/>
</dbReference>
<name>A0A6N8CMC1_9BACI</name>
<keyword evidence="6" id="KW-1185">Reference proteome</keyword>
<dbReference type="InterPro" id="IPR018193">
    <property type="entry name" value="Glyc_kinase_flavodox-like_fold"/>
</dbReference>
<dbReference type="EC" id="2.7.1.-" evidence="5"/>
<protein>
    <submittedName>
        <fullName evidence="5">Glycerate kinase</fullName>
        <ecNumber evidence="5">2.7.1.-</ecNumber>
    </submittedName>
</protein>
<proteinExistence type="inferred from homology"/>
<evidence type="ECO:0000313" key="6">
    <source>
        <dbReference type="Proteomes" id="UP000440978"/>
    </source>
</evidence>
<dbReference type="SUPFAM" id="SSF110738">
    <property type="entry name" value="Glycerate kinase I"/>
    <property type="match status" value="1"/>
</dbReference>
<keyword evidence="3 4" id="KW-0418">Kinase</keyword>
<dbReference type="Proteomes" id="UP000440978">
    <property type="component" value="Unassembled WGS sequence"/>
</dbReference>
<dbReference type="PIRSF" id="PIRSF006078">
    <property type="entry name" value="GlxK"/>
    <property type="match status" value="1"/>
</dbReference>
<reference evidence="5 6" key="1">
    <citation type="submission" date="2019-11" db="EMBL/GenBank/DDBJ databases">
        <title>Terrilactibacillus tamarindus sp. nov. BCM23-1 isolated from bark of Tamarindus indica.</title>
        <authorList>
            <person name="Kingkaew E."/>
            <person name="Tanasupawat S."/>
        </authorList>
    </citation>
    <scope>NUCLEOTIDE SEQUENCE [LARGE SCALE GENOMIC DNA]</scope>
    <source>
        <strain evidence="5 6">BCM23-1</strain>
    </source>
</reference>
<dbReference type="AlphaFoldDB" id="A0A6N8CMC1"/>
<dbReference type="InterPro" id="IPR018197">
    <property type="entry name" value="Glycerate_kinase_RE-like"/>
</dbReference>
<dbReference type="Pfam" id="PF02595">
    <property type="entry name" value="Gly_kinase"/>
    <property type="match status" value="1"/>
</dbReference>
<dbReference type="PANTHER" id="PTHR21599">
    <property type="entry name" value="GLYCERATE KINASE"/>
    <property type="match status" value="1"/>
</dbReference>
<evidence type="ECO:0000256" key="2">
    <source>
        <dbReference type="ARBA" id="ARBA00022679"/>
    </source>
</evidence>
<evidence type="ECO:0000256" key="4">
    <source>
        <dbReference type="PIRNR" id="PIRNR006078"/>
    </source>
</evidence>
<dbReference type="InterPro" id="IPR036129">
    <property type="entry name" value="Glycerate_kinase_sf"/>
</dbReference>
<dbReference type="InterPro" id="IPR004381">
    <property type="entry name" value="Glycerate_kinase"/>
</dbReference>
<dbReference type="RefSeq" id="WP_155216227.1">
    <property type="nucleotide sequence ID" value="NZ_WNHB01000002.1"/>
</dbReference>
<dbReference type="OrthoDB" id="9774290at2"/>
<dbReference type="Gene3D" id="3.40.50.10350">
    <property type="entry name" value="Glycerate kinase, domain 1"/>
    <property type="match status" value="1"/>
</dbReference>
<sequence length="383" mass="41436">MKVVIAIDSFKGSLSSIEGGKVIETVCKQQNIEDVVMLPLADGGEGTVDAFLHILGGVRKRVEVLDPLHRPIQADYGWIEESKLAIIETAAASGLPLLVDEERDPYRTSTYGTGQLVKDALDQGATDIIIGLGGSATIDGGVGFLQALGVVFYLEDGTALPLGDIHLEKISSINIDRMDRRLKDKHLFIASDVTNPLVGPKGAVYVFGAQKGLKSQHRESFDQAMDHYQRLVKETLGRDESETLGAGAAGGLGFALYAFFGGTFRSGFDLICQKANLEEKISKADLVITGEGKIDSQSLYGKVPIGVSRIAKKYHVPVFVFTGQAEGDLSEAYKEGISSIIPIIDEVTTLDHAMKEAPRYLERAARRTIQILRTGLAHSTYKK</sequence>
<keyword evidence="2 4" id="KW-0808">Transferase</keyword>
<comment type="caution">
    <text evidence="5">The sequence shown here is derived from an EMBL/GenBank/DDBJ whole genome shotgun (WGS) entry which is preliminary data.</text>
</comment>
<gene>
    <name evidence="5" type="ORF">GMB86_01805</name>
</gene>
<evidence type="ECO:0000256" key="1">
    <source>
        <dbReference type="ARBA" id="ARBA00006284"/>
    </source>
</evidence>
<evidence type="ECO:0000256" key="3">
    <source>
        <dbReference type="ARBA" id="ARBA00022777"/>
    </source>
</evidence>
<accession>A0A6N8CMC1</accession>
<evidence type="ECO:0000313" key="5">
    <source>
        <dbReference type="EMBL" id="MTT30748.1"/>
    </source>
</evidence>
<dbReference type="Gene3D" id="3.90.1510.10">
    <property type="entry name" value="Glycerate kinase, domain 2"/>
    <property type="match status" value="1"/>
</dbReference>